<keyword evidence="4" id="KW-1185">Reference proteome</keyword>
<accession>A0A1N7KSA3</accession>
<evidence type="ECO:0000313" key="4">
    <source>
        <dbReference type="Proteomes" id="UP000238314"/>
    </source>
</evidence>
<dbReference type="STRING" id="551459.SAMN05421796_101785"/>
<evidence type="ECO:0000313" key="3">
    <source>
        <dbReference type="Proteomes" id="UP000186246"/>
    </source>
</evidence>
<reference evidence="2" key="2">
    <citation type="submission" date="2017-01" db="EMBL/GenBank/DDBJ databases">
        <authorList>
            <person name="Mah S.A."/>
            <person name="Swanson W.J."/>
            <person name="Moy G.W."/>
            <person name="Vacquier V.D."/>
        </authorList>
    </citation>
    <scope>NUCLEOTIDE SEQUENCE [LARGE SCALE GENOMIC DNA]</scope>
    <source>
        <strain evidence="2">DSM 21068</strain>
    </source>
</reference>
<proteinExistence type="predicted"/>
<dbReference type="NCBIfam" id="TIGR01200">
    <property type="entry name" value="GLPGLI"/>
    <property type="match status" value="1"/>
</dbReference>
<dbReference type="Pfam" id="PF09697">
    <property type="entry name" value="Porph_ging"/>
    <property type="match status" value="1"/>
</dbReference>
<gene>
    <name evidence="1" type="ORF">B0A70_06585</name>
    <name evidence="2" type="ORF">SAMN05421796_101785</name>
</gene>
<dbReference type="EMBL" id="FTOJ01000001">
    <property type="protein sequence ID" value="SIS64431.1"/>
    <property type="molecule type" value="Genomic_DNA"/>
</dbReference>
<protein>
    <submittedName>
        <fullName evidence="2">GLPGLI family protein</fullName>
    </submittedName>
</protein>
<dbReference type="Proteomes" id="UP000186246">
    <property type="component" value="Unassembled WGS sequence"/>
</dbReference>
<reference evidence="1 4" key="1">
    <citation type="submission" date="2016-11" db="EMBL/GenBank/DDBJ databases">
        <title>Whole genomes of Flavobacteriaceae.</title>
        <authorList>
            <person name="Stine C."/>
            <person name="Li C."/>
            <person name="Tadesse D."/>
        </authorList>
    </citation>
    <scope>NUCLEOTIDE SEQUENCE [LARGE SCALE GENOMIC DNA]</scope>
    <source>
        <strain evidence="1 4">DSM 21068</strain>
    </source>
</reference>
<dbReference type="OrthoDB" id="1440774at2"/>
<name>A0A1N7KSA3_9FLAO</name>
<organism evidence="2 3">
    <name type="scientific">Chryseobacterium piscicola</name>
    <dbReference type="NCBI Taxonomy" id="551459"/>
    <lineage>
        <taxon>Bacteria</taxon>
        <taxon>Pseudomonadati</taxon>
        <taxon>Bacteroidota</taxon>
        <taxon>Flavobacteriia</taxon>
        <taxon>Flavobacteriales</taxon>
        <taxon>Weeksellaceae</taxon>
        <taxon>Chryseobacterium group</taxon>
        <taxon>Chryseobacterium</taxon>
    </lineage>
</organism>
<dbReference type="AlphaFoldDB" id="A0A1N7KSA3"/>
<dbReference type="EMBL" id="MUGO01000008">
    <property type="protein sequence ID" value="PQA94982.1"/>
    <property type="molecule type" value="Genomic_DNA"/>
</dbReference>
<dbReference type="Proteomes" id="UP000238314">
    <property type="component" value="Unassembled WGS sequence"/>
</dbReference>
<dbReference type="RefSeq" id="WP_076449958.1">
    <property type="nucleotide sequence ID" value="NZ_FTOJ01000001.1"/>
</dbReference>
<evidence type="ECO:0000313" key="2">
    <source>
        <dbReference type="EMBL" id="SIS64431.1"/>
    </source>
</evidence>
<reference evidence="3" key="3">
    <citation type="submission" date="2017-01" db="EMBL/GenBank/DDBJ databases">
        <authorList>
            <person name="Varghese N."/>
            <person name="Submissions S."/>
        </authorList>
    </citation>
    <scope>NUCLEOTIDE SEQUENCE [LARGE SCALE GENOMIC DNA]</scope>
    <source>
        <strain evidence="3">DSM 21068</strain>
    </source>
</reference>
<sequence>MKFLLLLCNIVSIFNCAQNYKVTYKFDYKKDSLSSDYESVFMILDINKTTTKFYYNKLLKYDSLYRKGMQLSYANSLQQLLTRKKASNENNNFVFIQDKYFMFSTIDDIKWEIKDSTKIANSYKLQMAETAWGGRKWIAWFCSEIPISEGPYKFRGLPGLVMEVLDTKKNYLYNLVFFEKRLTEYDTNNILETHFGNKPLKINTNIYKKLLVDEYNNPFAEYQNMEDNNKWELDYFGKIVNTKQGLRDITREYRINLKKNYNPIELDKAVKYTD</sequence>
<evidence type="ECO:0000313" key="1">
    <source>
        <dbReference type="EMBL" id="PQA94982.1"/>
    </source>
</evidence>
<dbReference type="InterPro" id="IPR005901">
    <property type="entry name" value="GLPGLI"/>
</dbReference>